<dbReference type="PROSITE" id="PS50804">
    <property type="entry name" value="SCAN_BOX"/>
    <property type="match status" value="1"/>
</dbReference>
<dbReference type="GO" id="GO:0004190">
    <property type="term" value="F:aspartic-type endopeptidase activity"/>
    <property type="evidence" value="ECO:0007669"/>
    <property type="project" value="InterPro"/>
</dbReference>
<dbReference type="PANTHER" id="PTHR46888:SF15">
    <property type="entry name" value="ZINC FINGER AND SCAN DOMAIN-CONTAINING PROTEIN 12-LIKE"/>
    <property type="match status" value="1"/>
</dbReference>
<comment type="caution">
    <text evidence="3">The sequence shown here is derived from an EMBL/GenBank/DDBJ whole genome shotgun (WGS) entry which is preliminary data.</text>
</comment>
<dbReference type="PANTHER" id="PTHR46888">
    <property type="entry name" value="ZINC KNUCKLE DOMAINCONTAINING PROTEIN-RELATED"/>
    <property type="match status" value="1"/>
</dbReference>
<dbReference type="SMART" id="SM00431">
    <property type="entry name" value="SCAN"/>
    <property type="match status" value="1"/>
</dbReference>
<sequence length="611" mass="66689">MEDLLKALVEANLGQQYAAQAMAERVVRLTDAVQARPSATVPLPLTRTKAKNVLTKMTEADDVEAYLHTFERVAERELWDPREMADILAPFLTSESQQAYQDLDTMEARDYDRLKREILARAGVSSTSARQQVATWAYQPGGNARSQMAALCRLVTHWLQPDHLTVEQILNRVAMDRFLRALPYETKKLAGQHSPQGPEELVELVEQVEATHEMLKVGQTERFPFRARTGDDRKPTPLDAAQARAPGDHGGHAWTPHFSHQSGRGGRTPTLLPTSGKMPSDVSMPTDPAPAPARLPYGRTCLAAEQLNPHQATCPLHWPVIVGGQPWKVLLDSGSTVTLVQPRVLPSSQAASSDRISLTCVHGDVHQITAEGLEVQSDRGCWAVTAGVVPELPVPLLLSRNYPGFDALYQAARTIHGGGRKTQSRGTGRQRSRQTKPQIRPSGEPYDAWLGERATAGKVAEADGEGSSPRGGEEGRGAPGSELLLGAERAPVLQHHEKRRSPGAVGATQPIQDARNHVNQALQLLVSRDKAYHFNTGAQVNEKMSPMPGDMMVNFYINLSKLCLTACPPARHRQGITIPDSHTPKHRQGITMHHSHTPKGPNGGMCGSVAQ</sequence>
<dbReference type="InterPro" id="IPR021109">
    <property type="entry name" value="Peptidase_aspartic_dom_sf"/>
</dbReference>
<dbReference type="SUPFAM" id="SSF47353">
    <property type="entry name" value="Retrovirus capsid dimerization domain-like"/>
    <property type="match status" value="1"/>
</dbReference>
<dbReference type="Proteomes" id="UP001044222">
    <property type="component" value="Chromosome 17"/>
</dbReference>
<dbReference type="EMBL" id="JAFIRN010000017">
    <property type="protein sequence ID" value="KAG5831783.1"/>
    <property type="molecule type" value="Genomic_DNA"/>
</dbReference>
<dbReference type="InterPro" id="IPR038269">
    <property type="entry name" value="SCAN_sf"/>
</dbReference>
<feature type="compositionally biased region" description="Gly residues" evidence="1">
    <location>
        <begin position="601"/>
        <end position="611"/>
    </location>
</feature>
<dbReference type="GO" id="GO:0006508">
    <property type="term" value="P:proteolysis"/>
    <property type="evidence" value="ECO:0007669"/>
    <property type="project" value="InterPro"/>
</dbReference>
<gene>
    <name evidence="3" type="ORF">ANANG_G00282850</name>
</gene>
<dbReference type="InterPro" id="IPR001969">
    <property type="entry name" value="Aspartic_peptidase_AS"/>
</dbReference>
<feature type="domain" description="SCAN box" evidence="2">
    <location>
        <begin position="130"/>
        <end position="209"/>
    </location>
</feature>
<feature type="region of interest" description="Disordered" evidence="1">
    <location>
        <begin position="227"/>
        <end position="286"/>
    </location>
</feature>
<dbReference type="Pfam" id="PF02023">
    <property type="entry name" value="SCAN"/>
    <property type="match status" value="1"/>
</dbReference>
<name>A0A9D3LNP9_ANGAN</name>
<organism evidence="3 4">
    <name type="scientific">Anguilla anguilla</name>
    <name type="common">European freshwater eel</name>
    <name type="synonym">Muraena anguilla</name>
    <dbReference type="NCBI Taxonomy" id="7936"/>
    <lineage>
        <taxon>Eukaryota</taxon>
        <taxon>Metazoa</taxon>
        <taxon>Chordata</taxon>
        <taxon>Craniata</taxon>
        <taxon>Vertebrata</taxon>
        <taxon>Euteleostomi</taxon>
        <taxon>Actinopterygii</taxon>
        <taxon>Neopterygii</taxon>
        <taxon>Teleostei</taxon>
        <taxon>Anguilliformes</taxon>
        <taxon>Anguillidae</taxon>
        <taxon>Anguilla</taxon>
    </lineage>
</organism>
<feature type="region of interest" description="Disordered" evidence="1">
    <location>
        <begin position="416"/>
        <end position="481"/>
    </location>
</feature>
<dbReference type="PROSITE" id="PS00141">
    <property type="entry name" value="ASP_PROTEASE"/>
    <property type="match status" value="1"/>
</dbReference>
<evidence type="ECO:0000313" key="4">
    <source>
        <dbReference type="Proteomes" id="UP001044222"/>
    </source>
</evidence>
<evidence type="ECO:0000259" key="2">
    <source>
        <dbReference type="PROSITE" id="PS50804"/>
    </source>
</evidence>
<feature type="compositionally biased region" description="Basic residues" evidence="1">
    <location>
        <begin position="418"/>
        <end position="434"/>
    </location>
</feature>
<dbReference type="Gene3D" id="1.10.4020.10">
    <property type="entry name" value="DNA breaking-rejoining enzymes"/>
    <property type="match status" value="1"/>
</dbReference>
<proteinExistence type="predicted"/>
<protein>
    <recommendedName>
        <fullName evidence="2">SCAN box domain-containing protein</fullName>
    </recommendedName>
</protein>
<dbReference type="InterPro" id="IPR003309">
    <property type="entry name" value="SCAN_dom"/>
</dbReference>
<dbReference type="AlphaFoldDB" id="A0A9D3LNP9"/>
<accession>A0A9D3LNP9</accession>
<evidence type="ECO:0000313" key="3">
    <source>
        <dbReference type="EMBL" id="KAG5831783.1"/>
    </source>
</evidence>
<feature type="region of interest" description="Disordered" evidence="1">
    <location>
        <begin position="576"/>
        <end position="611"/>
    </location>
</feature>
<reference evidence="3" key="1">
    <citation type="submission" date="2021-01" db="EMBL/GenBank/DDBJ databases">
        <title>A chromosome-scale assembly of European eel, Anguilla anguilla.</title>
        <authorList>
            <person name="Henkel C."/>
            <person name="Jong-Raadsen S.A."/>
            <person name="Dufour S."/>
            <person name="Weltzien F.-A."/>
            <person name="Palstra A.P."/>
            <person name="Pelster B."/>
            <person name="Spaink H.P."/>
            <person name="Van Den Thillart G.E."/>
            <person name="Jansen H."/>
            <person name="Zahm M."/>
            <person name="Klopp C."/>
            <person name="Cedric C."/>
            <person name="Louis A."/>
            <person name="Berthelot C."/>
            <person name="Parey E."/>
            <person name="Roest Crollius H."/>
            <person name="Montfort J."/>
            <person name="Robinson-Rechavi M."/>
            <person name="Bucao C."/>
            <person name="Bouchez O."/>
            <person name="Gislard M."/>
            <person name="Lluch J."/>
            <person name="Milhes M."/>
            <person name="Lampietro C."/>
            <person name="Lopez Roques C."/>
            <person name="Donnadieu C."/>
            <person name="Braasch I."/>
            <person name="Desvignes T."/>
            <person name="Postlethwait J."/>
            <person name="Bobe J."/>
            <person name="Guiguen Y."/>
            <person name="Dirks R."/>
        </authorList>
    </citation>
    <scope>NUCLEOTIDE SEQUENCE</scope>
    <source>
        <strain evidence="3">Tag_6206</strain>
        <tissue evidence="3">Liver</tissue>
    </source>
</reference>
<evidence type="ECO:0000256" key="1">
    <source>
        <dbReference type="SAM" id="MobiDB-lite"/>
    </source>
</evidence>
<keyword evidence="4" id="KW-1185">Reference proteome</keyword>
<feature type="compositionally biased region" description="Basic residues" evidence="1">
    <location>
        <begin position="584"/>
        <end position="597"/>
    </location>
</feature>
<dbReference type="SUPFAM" id="SSF50630">
    <property type="entry name" value="Acid proteases"/>
    <property type="match status" value="1"/>
</dbReference>